<name>A0ABS7TEG7_9GAMM</name>
<dbReference type="Proteomes" id="UP001430290">
    <property type="component" value="Unassembled WGS sequence"/>
</dbReference>
<evidence type="ECO:0000313" key="3">
    <source>
        <dbReference type="Proteomes" id="UP001430290"/>
    </source>
</evidence>
<evidence type="ECO:0000313" key="2">
    <source>
        <dbReference type="EMBL" id="MBZ4186264.1"/>
    </source>
</evidence>
<reference evidence="2" key="1">
    <citation type="submission" date="2021-09" db="EMBL/GenBank/DDBJ databases">
        <authorList>
            <person name="Wu T."/>
            <person name="Guo S.Z."/>
        </authorList>
    </citation>
    <scope>NUCLEOTIDE SEQUENCE</scope>
    <source>
        <strain evidence="2">RSS-23</strain>
    </source>
</reference>
<gene>
    <name evidence="2" type="ORF">K7B09_08015</name>
</gene>
<dbReference type="RefSeq" id="WP_223628804.1">
    <property type="nucleotide sequence ID" value="NZ_JAIQDJ010000003.1"/>
</dbReference>
<keyword evidence="3" id="KW-1185">Reference proteome</keyword>
<feature type="region of interest" description="Disordered" evidence="1">
    <location>
        <begin position="32"/>
        <end position="59"/>
    </location>
</feature>
<proteinExistence type="predicted"/>
<accession>A0ABS7TEG7</accession>
<organism evidence="2 3">
    <name type="scientific">Thermomonas beijingensis</name>
    <dbReference type="NCBI Taxonomy" id="2872701"/>
    <lineage>
        <taxon>Bacteria</taxon>
        <taxon>Pseudomonadati</taxon>
        <taxon>Pseudomonadota</taxon>
        <taxon>Gammaproteobacteria</taxon>
        <taxon>Lysobacterales</taxon>
        <taxon>Lysobacteraceae</taxon>
        <taxon>Thermomonas</taxon>
    </lineage>
</organism>
<comment type="caution">
    <text evidence="2">The sequence shown here is derived from an EMBL/GenBank/DDBJ whole genome shotgun (WGS) entry which is preliminary data.</text>
</comment>
<dbReference type="EMBL" id="JAIQDJ010000003">
    <property type="protein sequence ID" value="MBZ4186264.1"/>
    <property type="molecule type" value="Genomic_DNA"/>
</dbReference>
<protein>
    <submittedName>
        <fullName evidence="2">Uncharacterized protein</fullName>
    </submittedName>
</protein>
<sequence>MKSLRIYIISGLAFVSLSTLFIREVGFPHKANQPTPANETHQKPPKSINPAHSLPSTDSSEWARRLAARGNASDLKSTIEIFKESGNCLQYFVALHEIAAAQGNDHLNSVPQAATPASGRIYPNLQRASSVLAQTKTFCSGSDEESVARVYMSSLLNAALLGDADAQSCFIITGAAIPSPKVMLSGRYTQYLESRYIEHSAVFTQSALERADPYVAENAIYKYIESPSLHPSARDNLPLPNPYLTFRAARLASLRALPEQSVSLQKSLTTFEKLDLLTDDEIASADEWAQATYARDYSNAPKLDLNRFTPCHSLKETTP</sequence>
<evidence type="ECO:0000256" key="1">
    <source>
        <dbReference type="SAM" id="MobiDB-lite"/>
    </source>
</evidence>